<accession>A0A5C5X7V0</accession>
<evidence type="ECO:0000313" key="7">
    <source>
        <dbReference type="EMBL" id="TWT59126.1"/>
    </source>
</evidence>
<evidence type="ECO:0000256" key="4">
    <source>
        <dbReference type="PROSITE-ProRule" id="PRU00433"/>
    </source>
</evidence>
<sequence precursor="true">MIICEFSPKSFRALDKMCLIFVLSLTGAVATAAEPSTSKEIAVQTELNSKTMEFFESRVRPLLVEHCHECHSGKVSKGGLKLDSISEILSGGESGPAVIPHKADESLLIEAIRYESYEMPPAGQLSEKEIDVLVKWVELGAPWPGGDRTVRPASSADKITDEDRQFWSFQPLRDPTVPQVEPEHWPRNAVDRFLLRKMNENGLSPSDEAEPLTLVRRLYFDLTGLPPTPEQVDEFLADTSPEAYERLVDDLLDSPRYGEHWAQFWLDLVRYAESDGYRKDDYRPNAWQYRDYVIQAFNSDKPFDQFVREQIAGDEIAPNDPEAIAATGFLRCGIYEYNQRDVRTQWQDMLNDITDTVGDTFLGVGMGCARCHDHKFDPILQKDYFRLQAFFANISLDDEKVLASPDEIVRYEEQLEQWETATESIRQQIDQLKAPKLKELERKMVMMFPEDIQEIYYRPAEKRSSLDDQLRHLVFLQVLDRYKTLPTTFKGEEKKKWDALQKELAEFDDLKPQPLPKGRSISEFGDEAPEIFIPSKERLGEVEPGFLTIFDPESANIAELNLPEPTTGRRTTLANWLTKENHPLTTRVIVNRIWKQHFGAGIVNSPSDFGHLGETPTHPELLDWLATRFVEKGWSLKWLHREIVHSAAYRQSSLTSNKEAELIDPENRFLWKFNVRRLSAEQIRDAQLSVAGTLNLKSGGPPASIDSDRRTIFNKVIRNKMDPLLALFDFPDRITSSPSRNITTSPSQSLLLINGEQTLGHAQDFANRLVKSNDRSLESQIRDAYLTALQRPPTEQELNRTLRFLEESQESSPVAEEVARAKTNTQVLEVNESPLASPVQTLDSKDLPRNQFTVSATLLLRSIYPDASVRTIASHWNSDSKSPGWSLGVTSTKSSHQPRHLILQLIGKNSSGKRTYEIVRSGIHLELNRPYFVSVSVDLENPTADGITFVVRNLITNEQTVTHADHRVVQAETNRLPFVVGGRVRQNRHRWDGWIDDLHLYRTALSEEEILTPEAILDANIDADQIVGQWDFNGGNTALIDRVHNRELNVESFSNAPPSQLVDFCHVLLNSNEFIYID</sequence>
<keyword evidence="5" id="KW-0732">Signal</keyword>
<dbReference type="InterPro" id="IPR011444">
    <property type="entry name" value="DUF1549"/>
</dbReference>
<keyword evidence="3 4" id="KW-0408">Iron</keyword>
<name>A0A5C5X7V0_9PLAN</name>
<dbReference type="Pfam" id="PF07587">
    <property type="entry name" value="PSD1"/>
    <property type="match status" value="1"/>
</dbReference>
<dbReference type="InterPro" id="IPR011429">
    <property type="entry name" value="Cyt_c_Planctomycete-type"/>
</dbReference>
<dbReference type="Proteomes" id="UP000317243">
    <property type="component" value="Unassembled WGS sequence"/>
</dbReference>
<reference evidence="7 8" key="1">
    <citation type="submission" date="2019-02" db="EMBL/GenBank/DDBJ databases">
        <title>Deep-cultivation of Planctomycetes and their phenomic and genomic characterization uncovers novel biology.</title>
        <authorList>
            <person name="Wiegand S."/>
            <person name="Jogler M."/>
            <person name="Boedeker C."/>
            <person name="Pinto D."/>
            <person name="Vollmers J."/>
            <person name="Rivas-Marin E."/>
            <person name="Kohn T."/>
            <person name="Peeters S.H."/>
            <person name="Heuer A."/>
            <person name="Rast P."/>
            <person name="Oberbeckmann S."/>
            <person name="Bunk B."/>
            <person name="Jeske O."/>
            <person name="Meyerdierks A."/>
            <person name="Storesund J.E."/>
            <person name="Kallscheuer N."/>
            <person name="Luecker S."/>
            <person name="Lage O.M."/>
            <person name="Pohl T."/>
            <person name="Merkel B.J."/>
            <person name="Hornburger P."/>
            <person name="Mueller R.-W."/>
            <person name="Bruemmer F."/>
            <person name="Labrenz M."/>
            <person name="Spormann A.M."/>
            <person name="Op Den Camp H."/>
            <person name="Overmann J."/>
            <person name="Amann R."/>
            <person name="Jetten M.S.M."/>
            <person name="Mascher T."/>
            <person name="Medema M.H."/>
            <person name="Devos D.P."/>
            <person name="Kaster A.-K."/>
            <person name="Ovreas L."/>
            <person name="Rohde M."/>
            <person name="Galperin M.Y."/>
            <person name="Jogler C."/>
        </authorList>
    </citation>
    <scope>NUCLEOTIDE SEQUENCE [LARGE SCALE GENOMIC DNA]</scope>
    <source>
        <strain evidence="7 8">KOR42</strain>
    </source>
</reference>
<organism evidence="7 8">
    <name type="scientific">Thalassoglobus neptunius</name>
    <dbReference type="NCBI Taxonomy" id="1938619"/>
    <lineage>
        <taxon>Bacteria</taxon>
        <taxon>Pseudomonadati</taxon>
        <taxon>Planctomycetota</taxon>
        <taxon>Planctomycetia</taxon>
        <taxon>Planctomycetales</taxon>
        <taxon>Planctomycetaceae</taxon>
        <taxon>Thalassoglobus</taxon>
    </lineage>
</organism>
<evidence type="ECO:0000256" key="5">
    <source>
        <dbReference type="SAM" id="SignalP"/>
    </source>
</evidence>
<keyword evidence="2 4" id="KW-0479">Metal-binding</keyword>
<keyword evidence="8" id="KW-1185">Reference proteome</keyword>
<dbReference type="AlphaFoldDB" id="A0A5C5X7V0"/>
<evidence type="ECO:0000256" key="1">
    <source>
        <dbReference type="ARBA" id="ARBA00022617"/>
    </source>
</evidence>
<dbReference type="InterPro" id="IPR036909">
    <property type="entry name" value="Cyt_c-like_dom_sf"/>
</dbReference>
<dbReference type="InterPro" id="IPR009056">
    <property type="entry name" value="Cyt_c-like_dom"/>
</dbReference>
<dbReference type="Pfam" id="PF07635">
    <property type="entry name" value="PSCyt1"/>
    <property type="match status" value="1"/>
</dbReference>
<feature type="chain" id="PRO_5023149519" evidence="5">
    <location>
        <begin position="33"/>
        <end position="1078"/>
    </location>
</feature>
<feature type="signal peptide" evidence="5">
    <location>
        <begin position="1"/>
        <end position="32"/>
    </location>
</feature>
<dbReference type="PROSITE" id="PS51007">
    <property type="entry name" value="CYTC"/>
    <property type="match status" value="1"/>
</dbReference>
<dbReference type="PANTHER" id="PTHR35889:SF3">
    <property type="entry name" value="F-BOX DOMAIN-CONTAINING PROTEIN"/>
    <property type="match status" value="1"/>
</dbReference>
<dbReference type="GO" id="GO:0009055">
    <property type="term" value="F:electron transfer activity"/>
    <property type="evidence" value="ECO:0007669"/>
    <property type="project" value="InterPro"/>
</dbReference>
<comment type="caution">
    <text evidence="7">The sequence shown here is derived from an EMBL/GenBank/DDBJ whole genome shotgun (WGS) entry which is preliminary data.</text>
</comment>
<keyword evidence="1 4" id="KW-0349">Heme</keyword>
<gene>
    <name evidence="7" type="ORF">KOR42_25150</name>
</gene>
<dbReference type="Pfam" id="PF07583">
    <property type="entry name" value="PSCyt2"/>
    <property type="match status" value="1"/>
</dbReference>
<dbReference type="OrthoDB" id="127107at2"/>
<feature type="domain" description="Cytochrome c" evidence="6">
    <location>
        <begin position="46"/>
        <end position="141"/>
    </location>
</feature>
<dbReference type="Pfam" id="PF13385">
    <property type="entry name" value="Laminin_G_3"/>
    <property type="match status" value="1"/>
</dbReference>
<dbReference type="EMBL" id="SIHI01000001">
    <property type="protein sequence ID" value="TWT59126.1"/>
    <property type="molecule type" value="Genomic_DNA"/>
</dbReference>
<evidence type="ECO:0000256" key="3">
    <source>
        <dbReference type="ARBA" id="ARBA00023004"/>
    </source>
</evidence>
<proteinExistence type="predicted"/>
<dbReference type="SUPFAM" id="SSF49899">
    <property type="entry name" value="Concanavalin A-like lectins/glucanases"/>
    <property type="match status" value="1"/>
</dbReference>
<protein>
    <submittedName>
        <fullName evidence="7">Planctomycete cytochrome C</fullName>
    </submittedName>
</protein>
<dbReference type="GO" id="GO:0020037">
    <property type="term" value="F:heme binding"/>
    <property type="evidence" value="ECO:0007669"/>
    <property type="project" value="InterPro"/>
</dbReference>
<dbReference type="RefSeq" id="WP_146509901.1">
    <property type="nucleotide sequence ID" value="NZ_SIHI01000001.1"/>
</dbReference>
<dbReference type="InterPro" id="IPR022655">
    <property type="entry name" value="DUF1553"/>
</dbReference>
<dbReference type="SUPFAM" id="SSF46626">
    <property type="entry name" value="Cytochrome c"/>
    <property type="match status" value="1"/>
</dbReference>
<dbReference type="Gene3D" id="2.60.120.200">
    <property type="match status" value="1"/>
</dbReference>
<dbReference type="PANTHER" id="PTHR35889">
    <property type="entry name" value="CYCLOINULO-OLIGOSACCHARIDE FRUCTANOTRANSFERASE-RELATED"/>
    <property type="match status" value="1"/>
</dbReference>
<evidence type="ECO:0000313" key="8">
    <source>
        <dbReference type="Proteomes" id="UP000317243"/>
    </source>
</evidence>
<dbReference type="InterPro" id="IPR013320">
    <property type="entry name" value="ConA-like_dom_sf"/>
</dbReference>
<evidence type="ECO:0000256" key="2">
    <source>
        <dbReference type="ARBA" id="ARBA00022723"/>
    </source>
</evidence>
<evidence type="ECO:0000259" key="6">
    <source>
        <dbReference type="PROSITE" id="PS51007"/>
    </source>
</evidence>
<dbReference type="GO" id="GO:0046872">
    <property type="term" value="F:metal ion binding"/>
    <property type="evidence" value="ECO:0007669"/>
    <property type="project" value="UniProtKB-KW"/>
</dbReference>